<dbReference type="PANTHER" id="PTHR42693:SF42">
    <property type="entry name" value="ARYLSULFATASE G"/>
    <property type="match status" value="1"/>
</dbReference>
<comment type="cofactor">
    <cofactor evidence="1">
        <name>Ca(2+)</name>
        <dbReference type="ChEBI" id="CHEBI:29108"/>
    </cofactor>
</comment>
<keyword evidence="11" id="KW-1185">Reference proteome</keyword>
<keyword evidence="5" id="KW-0378">Hydrolase</keyword>
<keyword evidence="6" id="KW-0106">Calcium</keyword>
<name>A0A1M5KW82_9BACT</name>
<dbReference type="Proteomes" id="UP000184041">
    <property type="component" value="Unassembled WGS sequence"/>
</dbReference>
<evidence type="ECO:0000313" key="11">
    <source>
        <dbReference type="Proteomes" id="UP000184041"/>
    </source>
</evidence>
<dbReference type="InterPro" id="IPR050738">
    <property type="entry name" value="Sulfatase"/>
</dbReference>
<feature type="chain" id="PRO_5012251649" evidence="8">
    <location>
        <begin position="23"/>
        <end position="498"/>
    </location>
</feature>
<dbReference type="InterPro" id="IPR000917">
    <property type="entry name" value="Sulfatase_N"/>
</dbReference>
<dbReference type="SUPFAM" id="SSF53649">
    <property type="entry name" value="Alkaline phosphatase-like"/>
    <property type="match status" value="1"/>
</dbReference>
<dbReference type="AlphaFoldDB" id="A0A1M5KW82"/>
<evidence type="ECO:0000256" key="4">
    <source>
        <dbReference type="ARBA" id="ARBA00022729"/>
    </source>
</evidence>
<evidence type="ECO:0000259" key="9">
    <source>
        <dbReference type="Pfam" id="PF00884"/>
    </source>
</evidence>
<keyword evidence="4 8" id="KW-0732">Signal</keyword>
<evidence type="ECO:0000256" key="2">
    <source>
        <dbReference type="ARBA" id="ARBA00008779"/>
    </source>
</evidence>
<evidence type="ECO:0000256" key="1">
    <source>
        <dbReference type="ARBA" id="ARBA00001913"/>
    </source>
</evidence>
<evidence type="ECO:0000256" key="3">
    <source>
        <dbReference type="ARBA" id="ARBA00022723"/>
    </source>
</evidence>
<gene>
    <name evidence="10" type="ORF">SAMN05443144_1352</name>
</gene>
<evidence type="ECO:0000256" key="6">
    <source>
        <dbReference type="ARBA" id="ARBA00022837"/>
    </source>
</evidence>
<dbReference type="InterPro" id="IPR017850">
    <property type="entry name" value="Alkaline_phosphatase_core_sf"/>
</dbReference>
<evidence type="ECO:0000313" key="10">
    <source>
        <dbReference type="EMBL" id="SHG56769.1"/>
    </source>
</evidence>
<feature type="region of interest" description="Disordered" evidence="7">
    <location>
        <begin position="252"/>
        <end position="277"/>
    </location>
</feature>
<comment type="similarity">
    <text evidence="2">Belongs to the sulfatase family.</text>
</comment>
<feature type="signal peptide" evidence="8">
    <location>
        <begin position="1"/>
        <end position="22"/>
    </location>
</feature>
<organism evidence="10 11">
    <name type="scientific">Fodinibius roseus</name>
    <dbReference type="NCBI Taxonomy" id="1194090"/>
    <lineage>
        <taxon>Bacteria</taxon>
        <taxon>Pseudomonadati</taxon>
        <taxon>Balneolota</taxon>
        <taxon>Balneolia</taxon>
        <taxon>Balneolales</taxon>
        <taxon>Balneolaceae</taxon>
        <taxon>Fodinibius</taxon>
    </lineage>
</organism>
<dbReference type="Pfam" id="PF00884">
    <property type="entry name" value="Sulfatase"/>
    <property type="match status" value="1"/>
</dbReference>
<dbReference type="CDD" id="cd16155">
    <property type="entry name" value="sulfatase_like"/>
    <property type="match status" value="1"/>
</dbReference>
<sequence>MKSILKALIVLCFLGSTSSVGAQQPPNIVFIFADDLGYHEVGAYGNDEVRTPNIDGLAEQGLQFTRAYNMGSWSPAVCVPSRTMLNTGRYVWEAQKLRKKEYRSWHENQRFWSQRLKQAGYETYFTGKWHVPGLDPHELFDQVMHVRPGMPNQTEAGYDRPHKNKKDEWSPYNRKYEGFWKGGIHWSEVLRNDAVNFIEHASGRESPFFMYLAFNAPHDPRQSPREFVESYNPEELKVPKNFLSEYPYKNPMGAGRVDQGNRPHPPGTSEEEIESSQYLRDERLAPFPRTEYAVRVNRQEYYAIISHLDAQIGFILDELEANGKLDNTIIVFTADHGLAVGQHGLMGKQNMYEHSLRVPFIMNGPGIPAGQKNDTPIYLQDVTPTTIELAGGQVPETYQFQSLLPLIRSEDVQLHPAIYGAYLQHQRAVVEWPYKLILYPDIAEIRLFNLEEDPYEMHDIADLAKSEPIIRRLMQRLANLQNETGDELDLSESYSGWF</sequence>
<protein>
    <submittedName>
        <fullName evidence="10">Choline-sulfatase</fullName>
    </submittedName>
</protein>
<accession>A0A1M5KW82</accession>
<reference evidence="10 11" key="1">
    <citation type="submission" date="2016-11" db="EMBL/GenBank/DDBJ databases">
        <authorList>
            <person name="Jaros S."/>
            <person name="Januszkiewicz K."/>
            <person name="Wedrychowicz H."/>
        </authorList>
    </citation>
    <scope>NUCLEOTIDE SEQUENCE [LARGE SCALE GENOMIC DNA]</scope>
    <source>
        <strain evidence="10 11">DSM 21986</strain>
    </source>
</reference>
<dbReference type="Gene3D" id="3.40.720.10">
    <property type="entry name" value="Alkaline Phosphatase, subunit A"/>
    <property type="match status" value="1"/>
</dbReference>
<dbReference type="GO" id="GO:0004065">
    <property type="term" value="F:arylsulfatase activity"/>
    <property type="evidence" value="ECO:0007669"/>
    <property type="project" value="TreeGrafter"/>
</dbReference>
<dbReference type="RefSeq" id="WP_073068346.1">
    <property type="nucleotide sequence ID" value="NZ_FQUS01000035.1"/>
</dbReference>
<feature type="domain" description="Sulfatase N-terminal" evidence="9">
    <location>
        <begin position="26"/>
        <end position="391"/>
    </location>
</feature>
<evidence type="ECO:0000256" key="7">
    <source>
        <dbReference type="SAM" id="MobiDB-lite"/>
    </source>
</evidence>
<evidence type="ECO:0000256" key="8">
    <source>
        <dbReference type="SAM" id="SignalP"/>
    </source>
</evidence>
<dbReference type="GO" id="GO:0046872">
    <property type="term" value="F:metal ion binding"/>
    <property type="evidence" value="ECO:0007669"/>
    <property type="project" value="UniProtKB-KW"/>
</dbReference>
<proteinExistence type="inferred from homology"/>
<dbReference type="PANTHER" id="PTHR42693">
    <property type="entry name" value="ARYLSULFATASE FAMILY MEMBER"/>
    <property type="match status" value="1"/>
</dbReference>
<keyword evidence="3" id="KW-0479">Metal-binding</keyword>
<dbReference type="OrthoDB" id="9762324at2"/>
<evidence type="ECO:0000256" key="5">
    <source>
        <dbReference type="ARBA" id="ARBA00022801"/>
    </source>
</evidence>
<dbReference type="EMBL" id="FQUS01000035">
    <property type="protein sequence ID" value="SHG56769.1"/>
    <property type="molecule type" value="Genomic_DNA"/>
</dbReference>